<dbReference type="SUPFAM" id="SSF55729">
    <property type="entry name" value="Acyl-CoA N-acyltransferases (Nat)"/>
    <property type="match status" value="1"/>
</dbReference>
<evidence type="ECO:0008006" key="3">
    <source>
        <dbReference type="Google" id="ProtNLM"/>
    </source>
</evidence>
<organism evidence="1 2">
    <name type="scientific">Candidatus Nitrosacidococcus tergens</name>
    <dbReference type="NCBI Taxonomy" id="553981"/>
    <lineage>
        <taxon>Bacteria</taxon>
        <taxon>Pseudomonadati</taxon>
        <taxon>Pseudomonadota</taxon>
        <taxon>Gammaproteobacteria</taxon>
        <taxon>Chromatiales</taxon>
        <taxon>Chromatiaceae</taxon>
        <taxon>Candidatus Nitrosacidococcus</taxon>
    </lineage>
</organism>
<accession>A0A7G1QA36</accession>
<evidence type="ECO:0000313" key="1">
    <source>
        <dbReference type="EMBL" id="CAB1276170.1"/>
    </source>
</evidence>
<dbReference type="InterPro" id="IPR016181">
    <property type="entry name" value="Acyl_CoA_acyltransferase"/>
</dbReference>
<dbReference type="InterPro" id="IPR007434">
    <property type="entry name" value="FemAB-like"/>
</dbReference>
<dbReference type="PANTHER" id="PTHR47017:SF1">
    <property type="entry name" value="ACYL-COA"/>
    <property type="match status" value="1"/>
</dbReference>
<name>A0A7G1QA36_9GAMM</name>
<evidence type="ECO:0000313" key="2">
    <source>
        <dbReference type="Proteomes" id="UP000516072"/>
    </source>
</evidence>
<reference evidence="1 2" key="1">
    <citation type="submission" date="2020-03" db="EMBL/GenBank/DDBJ databases">
        <authorList>
            <person name="Picone N."/>
        </authorList>
    </citation>
    <scope>NUCLEOTIDE SEQUENCE [LARGE SCALE GENOMIC DNA]</scope>
    <source>
        <strain evidence="1">NSCAC1</strain>
    </source>
</reference>
<gene>
    <name evidence="1" type="ORF">NSCAC_1034</name>
</gene>
<dbReference type="AlphaFoldDB" id="A0A7G1QA36"/>
<sequence>MPDFDSKLIFTLSQSIQIVSANQWNRLVGTDNPFLRYEFFAALEVGNCLGSHIGWFSQYLLGKDPEGNLIGALPLFLKTNSFGEFVFDYPWIEAWEQMVGHYYPKLVVAVPFSPVTGFRLLLQPNIKTEVAQSFIQQVITLAEKWGVSSLHWLFPQEQELTSLTQGGHIQRLGYQFHWYNQGYHNFDEFLERFTSKRRKEVRRERKQVQEQGITISIIHGDEASESHWQAMYQFYLTTFEEKGNYPALSLAFFKSLGDSMGDSVILMLAQNSQQNWIAGAFYLRSDTTLYGRYWGCTENIPGLHFELCYYQGIGYCIDHKIHAFEPGAQGEHKISRGFLPTPTWSAHWFSHPGFQTLVTQFFTKEHKVVLQDMTELSKHSPYKQT</sequence>
<protein>
    <recommendedName>
        <fullName evidence="3">N-acetyltransferase</fullName>
    </recommendedName>
</protein>
<dbReference type="RefSeq" id="WP_197743772.1">
    <property type="nucleotide sequence ID" value="NZ_LR778175.1"/>
</dbReference>
<dbReference type="PANTHER" id="PTHR47017">
    <property type="entry name" value="ACYL-COA"/>
    <property type="match status" value="1"/>
</dbReference>
<dbReference type="Gene3D" id="3.40.630.30">
    <property type="match status" value="1"/>
</dbReference>
<dbReference type="Proteomes" id="UP000516072">
    <property type="component" value="Chromosome"/>
</dbReference>
<dbReference type="KEGG" id="ntg:NSCAC_1034"/>
<keyword evidence="2" id="KW-1185">Reference proteome</keyword>
<dbReference type="Pfam" id="PF04339">
    <property type="entry name" value="FemAB_like"/>
    <property type="match status" value="1"/>
</dbReference>
<proteinExistence type="predicted"/>
<dbReference type="EMBL" id="LR778175">
    <property type="protein sequence ID" value="CAB1276170.1"/>
    <property type="molecule type" value="Genomic_DNA"/>
</dbReference>